<keyword evidence="3" id="KW-0238">DNA-binding</keyword>
<dbReference type="GO" id="GO:0003677">
    <property type="term" value="F:DNA binding"/>
    <property type="evidence" value="ECO:0007669"/>
    <property type="project" value="UniProtKB-KW"/>
</dbReference>
<dbReference type="InterPro" id="IPR051491">
    <property type="entry name" value="Recombinase/Transposase-rel"/>
</dbReference>
<dbReference type="Pfam" id="PF07282">
    <property type="entry name" value="Cas12f1-like_TNB"/>
    <property type="match status" value="1"/>
</dbReference>
<dbReference type="GO" id="GO:0046872">
    <property type="term" value="F:metal ion binding"/>
    <property type="evidence" value="ECO:0007669"/>
    <property type="project" value="UniProtKB-KW"/>
</dbReference>
<keyword evidence="2" id="KW-0862">Zinc</keyword>
<dbReference type="InterPro" id="IPR010095">
    <property type="entry name" value="Cas12f1-like_TNB"/>
</dbReference>
<evidence type="ECO:0000256" key="2">
    <source>
        <dbReference type="ARBA" id="ARBA00022833"/>
    </source>
</evidence>
<gene>
    <name evidence="6" type="ORF">BWK73_40910</name>
</gene>
<sequence length="423" mass="48866">MSANSVQNSWFSVRVKENSNKNLPKIYSPSFMLSLADSFGCAQDKSTDLEMTRVRKIKMLPTRQQERSLNVWMGIYRFIYNETVWILNGRYVAPVWMAIKKWLIPELVYLYPWTESLPRAMRDGAVQEAVQAVLNAIAKFKRIGDIQRVSYKSRKDTRQSFFLRNDKWSKDRRGFSVRELGALRLTESLPDSLRDGRVIKDGIYWYVALPETKKRDLAENQGRLCALDPGVRTFQTFFSDYHCGHLGEQDVQRITRLAFALDELTSRRDKAINKRQQSALTKAMTRLRNLISNLIDELHWKTVRFLTDNFDVILLPTFETSNMVIKACRKIKSKTVRGMLTLKHYTFSQRLEQKCFERGKVLVRVCEAYTSKTASWTGEVIRNLGGRKTIKSGGFVVDRDENGARGIFLRALVDSPILIEGAC</sequence>
<dbReference type="InterPro" id="IPR021027">
    <property type="entry name" value="Transposase_put_HTH"/>
</dbReference>
<evidence type="ECO:0000313" key="6">
    <source>
        <dbReference type="EMBL" id="OQX03005.1"/>
    </source>
</evidence>
<dbReference type="EMBL" id="MTEJ01000438">
    <property type="protein sequence ID" value="OQX03005.1"/>
    <property type="molecule type" value="Genomic_DNA"/>
</dbReference>
<reference evidence="6 7" key="1">
    <citation type="submission" date="2017-01" db="EMBL/GenBank/DDBJ databases">
        <title>Novel large sulfur bacteria in the metagenomes of groundwater-fed chemosynthetic microbial mats in the Lake Huron basin.</title>
        <authorList>
            <person name="Sharrar A.M."/>
            <person name="Flood B.E."/>
            <person name="Bailey J.V."/>
            <person name="Jones D.S."/>
            <person name="Biddanda B."/>
            <person name="Ruberg S.A."/>
            <person name="Marcus D.N."/>
            <person name="Dick G.J."/>
        </authorList>
    </citation>
    <scope>NUCLEOTIDE SEQUENCE [LARGE SCALE GENOMIC DNA]</scope>
    <source>
        <strain evidence="6">A8</strain>
    </source>
</reference>
<accession>A0A1Y1QD21</accession>
<proteinExistence type="predicted"/>
<dbReference type="Pfam" id="PF12323">
    <property type="entry name" value="HTH_OrfB_IS605"/>
    <property type="match status" value="1"/>
</dbReference>
<evidence type="ECO:0000259" key="5">
    <source>
        <dbReference type="Pfam" id="PF12323"/>
    </source>
</evidence>
<evidence type="ECO:0000259" key="4">
    <source>
        <dbReference type="Pfam" id="PF07282"/>
    </source>
</evidence>
<evidence type="ECO:0000256" key="3">
    <source>
        <dbReference type="ARBA" id="ARBA00023125"/>
    </source>
</evidence>
<evidence type="ECO:0000256" key="1">
    <source>
        <dbReference type="ARBA" id="ARBA00022723"/>
    </source>
</evidence>
<dbReference type="PANTHER" id="PTHR36172:SF1">
    <property type="entry name" value="RESOLVASE-RELATED"/>
    <property type="match status" value="1"/>
</dbReference>
<name>A0A1Y1QD21_9GAMM</name>
<dbReference type="PANTHER" id="PTHR36172">
    <property type="match status" value="1"/>
</dbReference>
<organism evidence="6 7">
    <name type="scientific">Thiothrix lacustris</name>
    <dbReference type="NCBI Taxonomy" id="525917"/>
    <lineage>
        <taxon>Bacteria</taxon>
        <taxon>Pseudomonadati</taxon>
        <taxon>Pseudomonadota</taxon>
        <taxon>Gammaproteobacteria</taxon>
        <taxon>Thiotrichales</taxon>
        <taxon>Thiotrichaceae</taxon>
        <taxon>Thiothrix</taxon>
    </lineage>
</organism>
<comment type="caution">
    <text evidence="6">The sequence shown here is derived from an EMBL/GenBank/DDBJ whole genome shotgun (WGS) entry which is preliminary data.</text>
</comment>
<evidence type="ECO:0000313" key="7">
    <source>
        <dbReference type="Proteomes" id="UP000192491"/>
    </source>
</evidence>
<protein>
    <recommendedName>
        <fullName evidence="8">Transposase</fullName>
    </recommendedName>
</protein>
<evidence type="ECO:0008006" key="8">
    <source>
        <dbReference type="Google" id="ProtNLM"/>
    </source>
</evidence>
<feature type="domain" description="Cas12f1-like TNB" evidence="4">
    <location>
        <begin position="344"/>
        <end position="407"/>
    </location>
</feature>
<keyword evidence="1" id="KW-0479">Metal-binding</keyword>
<feature type="domain" description="Transposase putative helix-turn-helix" evidence="5">
    <location>
        <begin position="51"/>
        <end position="82"/>
    </location>
</feature>
<dbReference type="Proteomes" id="UP000192491">
    <property type="component" value="Unassembled WGS sequence"/>
</dbReference>
<dbReference type="AlphaFoldDB" id="A0A1Y1QD21"/>